<keyword evidence="10" id="KW-1185">Reference proteome</keyword>
<evidence type="ECO:0000313" key="10">
    <source>
        <dbReference type="Proteomes" id="UP000822688"/>
    </source>
</evidence>
<dbReference type="InterPro" id="IPR000340">
    <property type="entry name" value="Dual-sp_phosphatase_cat-dom"/>
</dbReference>
<evidence type="ECO:0000256" key="2">
    <source>
        <dbReference type="ARBA" id="ARBA00013064"/>
    </source>
</evidence>
<dbReference type="Gene3D" id="3.90.190.10">
    <property type="entry name" value="Protein tyrosine phosphatase superfamily"/>
    <property type="match status" value="1"/>
</dbReference>
<comment type="similarity">
    <text evidence="1">Belongs to the protein-tyrosine phosphatase family. Non-receptor class dual specificity subfamily.</text>
</comment>
<dbReference type="Proteomes" id="UP000822688">
    <property type="component" value="Chromosome 8"/>
</dbReference>
<reference evidence="9" key="1">
    <citation type="submission" date="2020-06" db="EMBL/GenBank/DDBJ databases">
        <title>WGS assembly of Ceratodon purpureus strain R40.</title>
        <authorList>
            <person name="Carey S.B."/>
            <person name="Jenkins J."/>
            <person name="Shu S."/>
            <person name="Lovell J.T."/>
            <person name="Sreedasyam A."/>
            <person name="Maumus F."/>
            <person name="Tiley G.P."/>
            <person name="Fernandez-Pozo N."/>
            <person name="Barry K."/>
            <person name="Chen C."/>
            <person name="Wang M."/>
            <person name="Lipzen A."/>
            <person name="Daum C."/>
            <person name="Saski C.A."/>
            <person name="Payton A.C."/>
            <person name="Mcbreen J.C."/>
            <person name="Conrad R.E."/>
            <person name="Kollar L.M."/>
            <person name="Olsson S."/>
            <person name="Huttunen S."/>
            <person name="Landis J.B."/>
            <person name="Wickett N.J."/>
            <person name="Johnson M.G."/>
            <person name="Rensing S.A."/>
            <person name="Grimwood J."/>
            <person name="Schmutz J."/>
            <person name="Mcdaniel S.F."/>
        </authorList>
    </citation>
    <scope>NUCLEOTIDE SEQUENCE</scope>
    <source>
        <strain evidence="9">R40</strain>
    </source>
</reference>
<proteinExistence type="inferred from homology"/>
<dbReference type="AlphaFoldDB" id="A0A8T0H087"/>
<feature type="domain" description="Tyrosine specific protein phosphatases" evidence="8">
    <location>
        <begin position="68"/>
        <end position="131"/>
    </location>
</feature>
<accession>A0A8T0H087</accession>
<dbReference type="OrthoDB" id="2017893at2759"/>
<dbReference type="PROSITE" id="PS00383">
    <property type="entry name" value="TYR_PHOSPHATASE_1"/>
    <property type="match status" value="1"/>
</dbReference>
<dbReference type="InterPro" id="IPR000387">
    <property type="entry name" value="Tyr_Pase_dom"/>
</dbReference>
<evidence type="ECO:0000256" key="4">
    <source>
        <dbReference type="ARBA" id="ARBA00022912"/>
    </source>
</evidence>
<evidence type="ECO:0000313" key="9">
    <source>
        <dbReference type="EMBL" id="KAG0563809.1"/>
    </source>
</evidence>
<name>A0A8T0H087_CERPU</name>
<keyword evidence="4" id="KW-0904">Protein phosphatase</keyword>
<dbReference type="PANTHER" id="PTHR45848:SF4">
    <property type="entry name" value="DUAL SPECIFICITY PROTEIN PHOSPHATASE 12"/>
    <property type="match status" value="1"/>
</dbReference>
<dbReference type="PIRSF" id="PIRSF000941">
    <property type="entry name" value="DUSP12"/>
    <property type="match status" value="1"/>
</dbReference>
<feature type="compositionally biased region" description="Polar residues" evidence="6">
    <location>
        <begin position="176"/>
        <end position="190"/>
    </location>
</feature>
<dbReference type="PROSITE" id="PS50056">
    <property type="entry name" value="TYR_PHOSPHATASE_2"/>
    <property type="match status" value="1"/>
</dbReference>
<dbReference type="GO" id="GO:0004725">
    <property type="term" value="F:protein tyrosine phosphatase activity"/>
    <property type="evidence" value="ECO:0007669"/>
    <property type="project" value="UniProtKB-EC"/>
</dbReference>
<organism evidence="9 10">
    <name type="scientific">Ceratodon purpureus</name>
    <name type="common">Fire moss</name>
    <name type="synonym">Dicranum purpureum</name>
    <dbReference type="NCBI Taxonomy" id="3225"/>
    <lineage>
        <taxon>Eukaryota</taxon>
        <taxon>Viridiplantae</taxon>
        <taxon>Streptophyta</taxon>
        <taxon>Embryophyta</taxon>
        <taxon>Bryophyta</taxon>
        <taxon>Bryophytina</taxon>
        <taxon>Bryopsida</taxon>
        <taxon>Dicranidae</taxon>
        <taxon>Pseudoditrichales</taxon>
        <taxon>Ditrichaceae</taxon>
        <taxon>Ceratodon</taxon>
    </lineage>
</organism>
<evidence type="ECO:0000259" key="7">
    <source>
        <dbReference type="PROSITE" id="PS50054"/>
    </source>
</evidence>
<feature type="domain" description="Tyrosine-protein phosphatase" evidence="7">
    <location>
        <begin position="1"/>
        <end position="150"/>
    </location>
</feature>
<dbReference type="InterPro" id="IPR016278">
    <property type="entry name" value="DUSP12"/>
</dbReference>
<dbReference type="EMBL" id="CM026429">
    <property type="protein sequence ID" value="KAG0563809.1"/>
    <property type="molecule type" value="Genomic_DNA"/>
</dbReference>
<dbReference type="Pfam" id="PF00782">
    <property type="entry name" value="DSPc"/>
    <property type="match status" value="1"/>
</dbReference>
<dbReference type="SMART" id="SM00195">
    <property type="entry name" value="DSPc"/>
    <property type="match status" value="1"/>
</dbReference>
<gene>
    <name evidence="9" type="ORF">KC19_8G060800</name>
</gene>
<keyword evidence="3" id="KW-0378">Hydrolase</keyword>
<evidence type="ECO:0000256" key="1">
    <source>
        <dbReference type="ARBA" id="ARBA00008601"/>
    </source>
</evidence>
<evidence type="ECO:0000256" key="5">
    <source>
        <dbReference type="PIRSR" id="PIRSR000941-50"/>
    </source>
</evidence>
<evidence type="ECO:0000259" key="8">
    <source>
        <dbReference type="PROSITE" id="PS50056"/>
    </source>
</evidence>
<feature type="active site" description="Phosphocysteine intermediate" evidence="5">
    <location>
        <position position="94"/>
    </location>
</feature>
<comment type="caution">
    <text evidence="9">The sequence shown here is derived from an EMBL/GenBank/DDBJ whole genome shotgun (WGS) entry which is preliminary data.</text>
</comment>
<dbReference type="PANTHER" id="PTHR45848">
    <property type="entry name" value="DUAL SPECIFICITY PROTEIN PHOSPHATASE 12 FAMILY MEMBER"/>
    <property type="match status" value="1"/>
</dbReference>
<dbReference type="InterPro" id="IPR016130">
    <property type="entry name" value="Tyr_Pase_AS"/>
</dbReference>
<dbReference type="GO" id="GO:0008138">
    <property type="term" value="F:protein tyrosine/serine/threonine phosphatase activity"/>
    <property type="evidence" value="ECO:0007669"/>
    <property type="project" value="InterPro"/>
</dbReference>
<evidence type="ECO:0000256" key="3">
    <source>
        <dbReference type="ARBA" id="ARBA00022801"/>
    </source>
</evidence>
<dbReference type="PROSITE" id="PS50054">
    <property type="entry name" value="TYR_PHOSPHATASE_DUAL"/>
    <property type="match status" value="1"/>
</dbReference>
<dbReference type="EC" id="3.1.3.48" evidence="2"/>
<dbReference type="SUPFAM" id="SSF52799">
    <property type="entry name" value="(Phosphotyrosine protein) phosphatases II"/>
    <property type="match status" value="1"/>
</dbReference>
<dbReference type="InterPro" id="IPR020422">
    <property type="entry name" value="TYR_PHOSPHATASE_DUAL_dom"/>
</dbReference>
<feature type="region of interest" description="Disordered" evidence="6">
    <location>
        <begin position="176"/>
        <end position="201"/>
    </location>
</feature>
<sequence length="318" mass="34618">MKEVREGLYIGDFKDAATVKAAEIPPVSHVLSLVGSSSSPLDSKRVDEASGGEKLQRLAVPLQDVDSQNLLDNLEGCLEFIDKGRVRGGVLVHCVAGVSRSAAVVTAYLMHKEHLSAADALTSLRKASPGVCPNYGFMEQLAIFENMGNKVDRDSPFYKKWKVGVLGDSFAKGEQMESSSYASDPGSANTRPAAPLNDPQSMTERSKVYRCKKCRRVVARDENVIGHDVGGGESAFKHHKRGGKQGMAEQRPVCTSIFVEPMQWMTTVEEGVVEGKLQCVKCEARLGNFNWSGMQCSCGAWVTPAFQLHLSRMDAAYL</sequence>
<evidence type="ECO:0000256" key="6">
    <source>
        <dbReference type="SAM" id="MobiDB-lite"/>
    </source>
</evidence>
<protein>
    <recommendedName>
        <fullName evidence="2">protein-tyrosine-phosphatase</fullName>
        <ecNumber evidence="2">3.1.3.48</ecNumber>
    </recommendedName>
</protein>
<dbReference type="InterPro" id="IPR029021">
    <property type="entry name" value="Prot-tyrosine_phosphatase-like"/>
</dbReference>